<reference evidence="3" key="1">
    <citation type="journal article" date="2013" name="Genome Announc.">
        <title>Draft genome sequence of the basidiomycetous yeast-like fungus Pseudozyma hubeiensis SY62, which produces an abundant amount of the biosurfactant mannosylerythritol lipids.</title>
        <authorList>
            <person name="Konishi M."/>
            <person name="Hatada Y."/>
            <person name="Horiuchi J."/>
        </authorList>
    </citation>
    <scope>NUCLEOTIDE SEQUENCE [LARGE SCALE GENOMIC DNA]</scope>
    <source>
        <strain evidence="3">SY62</strain>
    </source>
</reference>
<proteinExistence type="predicted"/>
<dbReference type="RefSeq" id="XP_012191654.1">
    <property type="nucleotide sequence ID" value="XM_012336264.1"/>
</dbReference>
<feature type="compositionally biased region" description="Basic and acidic residues" evidence="1">
    <location>
        <begin position="30"/>
        <end position="46"/>
    </location>
</feature>
<feature type="region of interest" description="Disordered" evidence="1">
    <location>
        <begin position="28"/>
        <end position="121"/>
    </location>
</feature>
<feature type="compositionally biased region" description="Basic and acidic residues" evidence="1">
    <location>
        <begin position="59"/>
        <end position="77"/>
    </location>
</feature>
<feature type="compositionally biased region" description="Polar residues" evidence="1">
    <location>
        <begin position="103"/>
        <end position="114"/>
    </location>
</feature>
<dbReference type="AlphaFoldDB" id="R9P9Y4"/>
<protein>
    <submittedName>
        <fullName evidence="2">Sulfate transporter</fullName>
    </submittedName>
</protein>
<accession>R9P9Y4</accession>
<keyword evidence="3" id="KW-1185">Reference proteome</keyword>
<evidence type="ECO:0000256" key="1">
    <source>
        <dbReference type="SAM" id="MobiDB-lite"/>
    </source>
</evidence>
<dbReference type="HOGENOM" id="CLU_2039068_0_0_1"/>
<sequence>MREQSDEQSQLSPDIRHAARVCACNAAGRKIREAEPTRAASEKIGEKNAPLPDNNDTLVKCREFGVEELKPNQEDRHSSRRSSPSDQRDAGSAVDWLQPNLPPTVSSNEMQSGHDSAFSRL</sequence>
<gene>
    <name evidence="2" type="ORF">PHSY_005656</name>
</gene>
<dbReference type="GeneID" id="24110933"/>
<evidence type="ECO:0000313" key="2">
    <source>
        <dbReference type="EMBL" id="GAC98067.1"/>
    </source>
</evidence>
<dbReference type="EMBL" id="DF238815">
    <property type="protein sequence ID" value="GAC98067.1"/>
    <property type="molecule type" value="Genomic_DNA"/>
</dbReference>
<dbReference type="Proteomes" id="UP000014071">
    <property type="component" value="Unassembled WGS sequence"/>
</dbReference>
<name>R9P9Y4_PSEHS</name>
<evidence type="ECO:0000313" key="3">
    <source>
        <dbReference type="Proteomes" id="UP000014071"/>
    </source>
</evidence>
<organism evidence="2 3">
    <name type="scientific">Pseudozyma hubeiensis (strain SY62)</name>
    <name type="common">Yeast</name>
    <dbReference type="NCBI Taxonomy" id="1305764"/>
    <lineage>
        <taxon>Eukaryota</taxon>
        <taxon>Fungi</taxon>
        <taxon>Dikarya</taxon>
        <taxon>Basidiomycota</taxon>
        <taxon>Ustilaginomycotina</taxon>
        <taxon>Ustilaginomycetes</taxon>
        <taxon>Ustilaginales</taxon>
        <taxon>Ustilaginaceae</taxon>
        <taxon>Pseudozyma</taxon>
    </lineage>
</organism>